<organism evidence="7 8">
    <name type="scientific">Streptacidiphilus cavernicola</name>
    <dbReference type="NCBI Taxonomy" id="3342716"/>
    <lineage>
        <taxon>Bacteria</taxon>
        <taxon>Bacillati</taxon>
        <taxon>Actinomycetota</taxon>
        <taxon>Actinomycetes</taxon>
        <taxon>Kitasatosporales</taxon>
        <taxon>Streptomycetaceae</taxon>
        <taxon>Streptacidiphilus</taxon>
    </lineage>
</organism>
<accession>A0ABV6UNS8</accession>
<evidence type="ECO:0000313" key="7">
    <source>
        <dbReference type="EMBL" id="MFC1403109.1"/>
    </source>
</evidence>
<keyword evidence="6" id="KW-0131">Cell cycle</keyword>
<evidence type="ECO:0000256" key="1">
    <source>
        <dbReference type="ARBA" id="ARBA00004431"/>
    </source>
</evidence>
<keyword evidence="3" id="KW-0132">Cell division</keyword>
<gene>
    <name evidence="7" type="ORF">ACEZDJ_17610</name>
</gene>
<sequence length="136" mass="14816">MSLQVTSELAFDVDVRLRYDAADPYAVELTFHLPGDPPVRWVFARELLLDGISRSTGEGDIVVEPVPGPDPDFQDVRIRLRSPAGEAVLYSPALPLIAFLGRTDRLLPMGGEQTVSDLDAALELILNGHGHSRRAG</sequence>
<proteinExistence type="inferred from homology"/>
<protein>
    <submittedName>
        <fullName evidence="7">SsgA family sporulation/cell division regulator</fullName>
    </submittedName>
</protein>
<dbReference type="Gene3D" id="2.30.31.20">
    <property type="entry name" value="Sporulation-specific cell division protein SsgB"/>
    <property type="match status" value="1"/>
</dbReference>
<evidence type="ECO:0000256" key="2">
    <source>
        <dbReference type="ARBA" id="ARBA00009323"/>
    </source>
</evidence>
<evidence type="ECO:0000313" key="8">
    <source>
        <dbReference type="Proteomes" id="UP001592528"/>
    </source>
</evidence>
<keyword evidence="5" id="KW-0717">Septation</keyword>
<comment type="caution">
    <text evidence="7">The sequence shown here is derived from an EMBL/GenBank/DDBJ whole genome shotgun (WGS) entry which is preliminary data.</text>
</comment>
<comment type="subcellular location">
    <subcellularLocation>
        <location evidence="1">Cell septum</location>
    </subcellularLocation>
</comment>
<evidence type="ECO:0000256" key="6">
    <source>
        <dbReference type="ARBA" id="ARBA00023306"/>
    </source>
</evidence>
<comment type="similarity">
    <text evidence="2">Belongs to the SsgA family.</text>
</comment>
<evidence type="ECO:0000256" key="5">
    <source>
        <dbReference type="ARBA" id="ARBA00023210"/>
    </source>
</evidence>
<evidence type="ECO:0000256" key="3">
    <source>
        <dbReference type="ARBA" id="ARBA00022618"/>
    </source>
</evidence>
<evidence type="ECO:0000256" key="4">
    <source>
        <dbReference type="ARBA" id="ARBA00022969"/>
    </source>
</evidence>
<reference evidence="7 8" key="1">
    <citation type="submission" date="2024-09" db="EMBL/GenBank/DDBJ databases">
        <authorList>
            <person name="Lee S.D."/>
        </authorList>
    </citation>
    <scope>NUCLEOTIDE SEQUENCE [LARGE SCALE GENOMIC DNA]</scope>
    <source>
        <strain evidence="7 8">N1-5</strain>
    </source>
</reference>
<dbReference type="EMBL" id="JBHEZZ010000009">
    <property type="protein sequence ID" value="MFC1403109.1"/>
    <property type="molecule type" value="Genomic_DNA"/>
</dbReference>
<dbReference type="InterPro" id="IPR038658">
    <property type="entry name" value="SsgB_sf"/>
</dbReference>
<dbReference type="InterPro" id="IPR006776">
    <property type="entry name" value="SsgB"/>
</dbReference>
<keyword evidence="4" id="KW-0749">Sporulation</keyword>
<dbReference type="Proteomes" id="UP001592528">
    <property type="component" value="Unassembled WGS sequence"/>
</dbReference>
<keyword evidence="8" id="KW-1185">Reference proteome</keyword>
<name>A0ABV6UNS8_9ACTN</name>
<dbReference type="Pfam" id="PF04686">
    <property type="entry name" value="SsgA"/>
    <property type="match status" value="1"/>
</dbReference>
<dbReference type="RefSeq" id="WP_030254787.1">
    <property type="nucleotide sequence ID" value="NZ_JBHEZZ010000009.1"/>
</dbReference>